<dbReference type="Proteomes" id="UP000263232">
    <property type="component" value="Chromosome"/>
</dbReference>
<keyword evidence="2" id="KW-1185">Reference proteome</keyword>
<dbReference type="OrthoDB" id="9769481at2"/>
<accession>A0A347WK52</accession>
<evidence type="ECO:0008006" key="3">
    <source>
        <dbReference type="Google" id="ProtNLM"/>
    </source>
</evidence>
<name>A0A347WK52_9LACT</name>
<proteinExistence type="predicted"/>
<dbReference type="InterPro" id="IPR029058">
    <property type="entry name" value="AB_hydrolase_fold"/>
</dbReference>
<dbReference type="Pfam" id="PF11187">
    <property type="entry name" value="Mbeg1-like"/>
    <property type="match status" value="1"/>
</dbReference>
<dbReference type="EMBL" id="CP023434">
    <property type="protein sequence ID" value="AXY25459.1"/>
    <property type="molecule type" value="Genomic_DNA"/>
</dbReference>
<organism evidence="1 2">
    <name type="scientific">Suicoccus acidiformans</name>
    <dbReference type="NCBI Taxonomy" id="2036206"/>
    <lineage>
        <taxon>Bacteria</taxon>
        <taxon>Bacillati</taxon>
        <taxon>Bacillota</taxon>
        <taxon>Bacilli</taxon>
        <taxon>Lactobacillales</taxon>
        <taxon>Aerococcaceae</taxon>
        <taxon>Suicoccus</taxon>
    </lineage>
</organism>
<gene>
    <name evidence="1" type="ORF">CL176_05295</name>
</gene>
<reference evidence="1 2" key="1">
    <citation type="submission" date="2017-09" db="EMBL/GenBank/DDBJ databases">
        <title>Complete genome sequence of Oxytococcus suis strain ZY16052.</title>
        <authorList>
            <person name="Li F."/>
        </authorList>
    </citation>
    <scope>NUCLEOTIDE SEQUENCE [LARGE SCALE GENOMIC DNA]</scope>
    <source>
        <strain evidence="1 2">ZY16052</strain>
    </source>
</reference>
<dbReference type="SUPFAM" id="SSF53474">
    <property type="entry name" value="alpha/beta-Hydrolases"/>
    <property type="match status" value="1"/>
</dbReference>
<protein>
    <recommendedName>
        <fullName evidence="3">DUF2974 domain-containing protein</fullName>
    </recommendedName>
</protein>
<dbReference type="KEGG" id="abae:CL176_05295"/>
<dbReference type="RefSeq" id="WP_118990371.1">
    <property type="nucleotide sequence ID" value="NZ_CP023434.1"/>
</dbReference>
<evidence type="ECO:0000313" key="2">
    <source>
        <dbReference type="Proteomes" id="UP000263232"/>
    </source>
</evidence>
<evidence type="ECO:0000313" key="1">
    <source>
        <dbReference type="EMBL" id="AXY25459.1"/>
    </source>
</evidence>
<dbReference type="InterPro" id="IPR024499">
    <property type="entry name" value="Mbeg1-like"/>
</dbReference>
<dbReference type="AlphaFoldDB" id="A0A347WK52"/>
<sequence length="416" mass="47721">MVHSSIQRYIEATTQDSWHERPFGEVDALILTDLAYLTFEASNLWQKHQSEGVTLYELHELVDWQRLQETNPFLNVDQRLVLLKAASQSLRFAPIELISVKQHIQQDAIEQFCLMTYRITEASDVQYIYAFRGTDDSLIGWLEDLLLFNEEPAAAQTSSAHALEAHAGTWSGPFVICGHSKGANLAMYAAQWADYPLTNLRGLYFFDGPSLPESLVQPVKQKFLTNVLHYFVPEYTIFGLLGDYPIKPTIVKGDGMGLYVHNLYQWHVADFALERAEQFSSLSRIISQGFDLVLEQTNPERLLAFVTALRDLFNDAQVTSLNEFSQNTIQTLNNLLTSYRQLPQQTKNLFREVGGDASRLIRTIADTYSSELDRLPRYQMDPLSRMFYDFLRMHQGRTSVSEQIQRLISRGSELRK</sequence>